<dbReference type="AlphaFoldDB" id="A0A6J5DDX0"/>
<dbReference type="Pfam" id="PF00582">
    <property type="entry name" value="Usp"/>
    <property type="match status" value="2"/>
</dbReference>
<dbReference type="PRINTS" id="PR01438">
    <property type="entry name" value="UNVRSLSTRESS"/>
</dbReference>
<name>A0A6J5DDX0_9BURK</name>
<evidence type="ECO:0000313" key="3">
    <source>
        <dbReference type="EMBL" id="CAB3751175.1"/>
    </source>
</evidence>
<sequence>MSYKSLLVHLDNSERTPRRLDAALQLARHFGAHLTGLYATYEPDSRAFFVMAGTADYYATHERRREQQRGALERVFHAETRRAHIDARFVSPNQPANTSVPQHARYADLVILGQTDPGDPESYIDDNFVEYTVMAAGRPVLVLPYAGTPSTIGERILIAWDSGREAARAAYDAVPFLSRAKKCTVLTVRGSAGEPPGERFCGADIALTLARHDAAVDVLEVDTNKDTPVGDVLLSTAHNQGCDMIVMGAYGHSRWRELVMGGATRTLLQTMTLPVLMSR</sequence>
<keyword evidence="4" id="KW-1185">Reference proteome</keyword>
<reference evidence="3 4" key="1">
    <citation type="submission" date="2020-04" db="EMBL/GenBank/DDBJ databases">
        <authorList>
            <person name="De Canck E."/>
        </authorList>
    </citation>
    <scope>NUCLEOTIDE SEQUENCE [LARGE SCALE GENOMIC DNA]</scope>
    <source>
        <strain evidence="3 4">LMG 29739</strain>
    </source>
</reference>
<dbReference type="CDD" id="cd00293">
    <property type="entry name" value="USP-like"/>
    <property type="match status" value="1"/>
</dbReference>
<feature type="domain" description="UspA" evidence="2">
    <location>
        <begin position="203"/>
        <end position="278"/>
    </location>
</feature>
<dbReference type="InterPro" id="IPR006016">
    <property type="entry name" value="UspA"/>
</dbReference>
<accession>A0A6J5DDX0</accession>
<dbReference type="Proteomes" id="UP000494329">
    <property type="component" value="Unassembled WGS sequence"/>
</dbReference>
<evidence type="ECO:0000313" key="4">
    <source>
        <dbReference type="Proteomes" id="UP000494329"/>
    </source>
</evidence>
<dbReference type="PANTHER" id="PTHR46268:SF15">
    <property type="entry name" value="UNIVERSAL STRESS PROTEIN HP_0031"/>
    <property type="match status" value="1"/>
</dbReference>
<dbReference type="SUPFAM" id="SSF52402">
    <property type="entry name" value="Adenine nucleotide alpha hydrolases-like"/>
    <property type="match status" value="2"/>
</dbReference>
<gene>
    <name evidence="3" type="ORF">LMG29739_01244</name>
</gene>
<evidence type="ECO:0000259" key="2">
    <source>
        <dbReference type="Pfam" id="PF00582"/>
    </source>
</evidence>
<organism evidence="3 4">
    <name type="scientific">Paraburkholderia solisilvae</name>
    <dbReference type="NCBI Taxonomy" id="624376"/>
    <lineage>
        <taxon>Bacteria</taxon>
        <taxon>Pseudomonadati</taxon>
        <taxon>Pseudomonadota</taxon>
        <taxon>Betaproteobacteria</taxon>
        <taxon>Burkholderiales</taxon>
        <taxon>Burkholderiaceae</taxon>
        <taxon>Paraburkholderia</taxon>
    </lineage>
</organism>
<dbReference type="InterPro" id="IPR006015">
    <property type="entry name" value="Universal_stress_UspA"/>
</dbReference>
<proteinExistence type="inferred from homology"/>
<dbReference type="PANTHER" id="PTHR46268">
    <property type="entry name" value="STRESS RESPONSE PROTEIN NHAX"/>
    <property type="match status" value="1"/>
</dbReference>
<dbReference type="Gene3D" id="3.40.50.12370">
    <property type="match status" value="1"/>
</dbReference>
<evidence type="ECO:0000256" key="1">
    <source>
        <dbReference type="ARBA" id="ARBA00008791"/>
    </source>
</evidence>
<protein>
    <recommendedName>
        <fullName evidence="2">UspA domain-containing protein</fullName>
    </recommendedName>
</protein>
<comment type="similarity">
    <text evidence="1">Belongs to the universal stress protein A family.</text>
</comment>
<feature type="domain" description="UspA" evidence="2">
    <location>
        <begin position="3"/>
        <end position="144"/>
    </location>
</feature>
<dbReference type="EMBL" id="CADIKF010000006">
    <property type="protein sequence ID" value="CAB3751175.1"/>
    <property type="molecule type" value="Genomic_DNA"/>
</dbReference>
<dbReference type="RefSeq" id="WP_175109942.1">
    <property type="nucleotide sequence ID" value="NZ_CADIKF010000006.1"/>
</dbReference>